<dbReference type="SUPFAM" id="SSF57184">
    <property type="entry name" value="Growth factor receptor domain"/>
    <property type="match status" value="2"/>
</dbReference>
<organism evidence="3 4">
    <name type="scientific">Giardia intestinalis (strain P15)</name>
    <name type="common">Giardia lamblia</name>
    <dbReference type="NCBI Taxonomy" id="658858"/>
    <lineage>
        <taxon>Eukaryota</taxon>
        <taxon>Metamonada</taxon>
        <taxon>Diplomonadida</taxon>
        <taxon>Hexamitidae</taxon>
        <taxon>Giardiinae</taxon>
        <taxon>Giardia</taxon>
    </lineage>
</organism>
<reference evidence="3 4" key="1">
    <citation type="journal article" date="2010" name="BMC Genomics">
        <title>Genome analysis and comparative genomics of a Giardia intestinalis assemblage E isolate.</title>
        <authorList>
            <person name="Jerlstrom-Hultqvist J."/>
            <person name="Franzen O."/>
            <person name="Ankarklev J."/>
            <person name="Xu F."/>
            <person name="Nohynkova E."/>
            <person name="Andersson J.O."/>
            <person name="Svard S.G."/>
            <person name="Andersson B."/>
        </authorList>
    </citation>
    <scope>NUCLEOTIDE SEQUENCE [LARGE SCALE GENOMIC DNA]</scope>
    <source>
        <strain evidence="3 4">P15</strain>
    </source>
</reference>
<dbReference type="PANTHER" id="PTHR23275:SF100">
    <property type="entry name" value="EGF-LIKE DOMAIN-CONTAINING PROTEIN"/>
    <property type="match status" value="1"/>
</dbReference>
<dbReference type="InterPro" id="IPR009030">
    <property type="entry name" value="Growth_fac_rcpt_cys_sf"/>
</dbReference>
<dbReference type="PANTHER" id="PTHR23275">
    <property type="entry name" value="CABRIOLET.-RELATED"/>
    <property type="match status" value="1"/>
</dbReference>
<keyword evidence="1" id="KW-0812">Transmembrane</keyword>
<dbReference type="OrthoDB" id="300641at2759"/>
<gene>
    <name evidence="3" type="ORF">GLP15_1653</name>
</gene>
<evidence type="ECO:0000313" key="3">
    <source>
        <dbReference type="EMBL" id="EFO65219.1"/>
    </source>
</evidence>
<dbReference type="InterPro" id="IPR005127">
    <property type="entry name" value="Giardia_VSP"/>
</dbReference>
<dbReference type="Proteomes" id="UP000008974">
    <property type="component" value="Unassembled WGS sequence"/>
</dbReference>
<accession>E1EX39</accession>
<dbReference type="Pfam" id="PF03302">
    <property type="entry name" value="VSP"/>
    <property type="match status" value="2"/>
</dbReference>
<evidence type="ECO:0000256" key="2">
    <source>
        <dbReference type="SAM" id="SignalP"/>
    </source>
</evidence>
<evidence type="ECO:0000313" key="4">
    <source>
        <dbReference type="Proteomes" id="UP000008974"/>
    </source>
</evidence>
<protein>
    <submittedName>
        <fullName evidence="3">VSP with INR</fullName>
    </submittedName>
</protein>
<keyword evidence="1" id="KW-1133">Transmembrane helix</keyword>
<feature type="transmembrane region" description="Helical" evidence="1">
    <location>
        <begin position="392"/>
        <end position="416"/>
    </location>
</feature>
<dbReference type="OMA" id="KACNTPN"/>
<evidence type="ECO:0000256" key="1">
    <source>
        <dbReference type="SAM" id="Phobius"/>
    </source>
</evidence>
<name>E1EX39_GIAIA</name>
<proteinExistence type="predicted"/>
<dbReference type="AlphaFoldDB" id="E1EX39"/>
<dbReference type="InterPro" id="IPR006212">
    <property type="entry name" value="Furin_repeat"/>
</dbReference>
<feature type="chain" id="PRO_5003145002" evidence="2">
    <location>
        <begin position="18"/>
        <end position="421"/>
    </location>
</feature>
<dbReference type="InterPro" id="IPR052798">
    <property type="entry name" value="Giardia_VSA"/>
</dbReference>
<keyword evidence="2" id="KW-0732">Signal</keyword>
<keyword evidence="1" id="KW-0472">Membrane</keyword>
<dbReference type="EMBL" id="ACVC01000036">
    <property type="protein sequence ID" value="EFO65219.1"/>
    <property type="molecule type" value="Genomic_DNA"/>
</dbReference>
<feature type="signal peptide" evidence="2">
    <location>
        <begin position="1"/>
        <end position="17"/>
    </location>
</feature>
<comment type="caution">
    <text evidence="3">The sequence shown here is derived from an EMBL/GenBank/DDBJ whole genome shotgun (WGS) entry which is preliminary data.</text>
</comment>
<dbReference type="SMART" id="SM00261">
    <property type="entry name" value="FU"/>
    <property type="match status" value="4"/>
</dbReference>
<dbReference type="Gene3D" id="2.10.220.10">
    <property type="entry name" value="Hormone Receptor, Insulin-like Growth Factor Receptor 1, Chain A, domain 2"/>
    <property type="match status" value="1"/>
</dbReference>
<dbReference type="STRING" id="658858.E1EX39"/>
<sequence>MFAKLIFISLILQLTEATRPAGRTRSSGACTSLGDAGCATCNPNDGDELCLTCTNEEEFIQLDKKGCTAACAGEGVIGDSVANPKVCKCNEGSGYKPQGGKCVKDSEGECKAENCQECTNKGTANEVCTKCISTHYLTPTNQCVPDCTVIEGYYNDRAANRCEKCNSNCKTCLAADGDKCTSCPAGRALTYEAGDPTRGGTCGDACKVSADGAGCETCGAQIGGTAYCSKCKNTQQAPLDGNCAANARTRFCNTVSNGACTQCADGYFLKDGGCYQTDRQPGKQVCSSAQGGNGKCRTCANGLAASDGNCGECHPTCATCSAAGAAEKCRTCATGYYKENADSSADGTCKRCSEKIPGCKQCTLSSAGSVICLESEAGTGGSTNKSGLSTGAIAGIAVAVVIVVGGLVGFLCWWFLCRGKA</sequence>
<dbReference type="VEuPathDB" id="GiardiaDB:GLP15_1653"/>